<evidence type="ECO:0000313" key="6">
    <source>
        <dbReference type="EMBL" id="TDN47771.1"/>
    </source>
</evidence>
<name>A0A4R6DRP7_9RHOO</name>
<evidence type="ECO:0000313" key="7">
    <source>
        <dbReference type="Proteomes" id="UP000295129"/>
    </source>
</evidence>
<comment type="similarity">
    <text evidence="1">Belongs to the peptidase S45 family.</text>
</comment>
<dbReference type="PANTHER" id="PTHR34218">
    <property type="entry name" value="PEPTIDASE S45 PENICILLIN AMIDASE"/>
    <property type="match status" value="1"/>
</dbReference>
<dbReference type="Gene3D" id="3.60.20.10">
    <property type="entry name" value="Glutamine Phosphoribosylpyrophosphate, subunit 1, domain 1"/>
    <property type="match status" value="1"/>
</dbReference>
<keyword evidence="3" id="KW-0378">Hydrolase</keyword>
<dbReference type="Proteomes" id="UP000295129">
    <property type="component" value="Unassembled WGS sequence"/>
</dbReference>
<accession>A0A4R6DRP7</accession>
<keyword evidence="2 5" id="KW-0732">Signal</keyword>
<dbReference type="Pfam" id="PF01804">
    <property type="entry name" value="Penicil_amidase"/>
    <property type="match status" value="1"/>
</dbReference>
<dbReference type="InterPro" id="IPR043147">
    <property type="entry name" value="Penicillin_amidase_A-knob"/>
</dbReference>
<dbReference type="Gene3D" id="1.10.439.10">
    <property type="entry name" value="Penicillin Amidohydrolase, domain 1"/>
    <property type="match status" value="1"/>
</dbReference>
<evidence type="ECO:0000256" key="3">
    <source>
        <dbReference type="ARBA" id="ARBA00022801"/>
    </source>
</evidence>
<dbReference type="InterPro" id="IPR043146">
    <property type="entry name" value="Penicillin_amidase_N_B-knob"/>
</dbReference>
<gene>
    <name evidence="6" type="ORF">C7389_11880</name>
</gene>
<dbReference type="EMBL" id="SNVV01000018">
    <property type="protein sequence ID" value="TDN47771.1"/>
    <property type="molecule type" value="Genomic_DNA"/>
</dbReference>
<evidence type="ECO:0000256" key="2">
    <source>
        <dbReference type="ARBA" id="ARBA00022729"/>
    </source>
</evidence>
<evidence type="ECO:0000256" key="1">
    <source>
        <dbReference type="ARBA" id="ARBA00006586"/>
    </source>
</evidence>
<reference evidence="6 7" key="1">
    <citation type="submission" date="2019-03" db="EMBL/GenBank/DDBJ databases">
        <title>Genomic Encyclopedia of Type Strains, Phase IV (KMG-IV): sequencing the most valuable type-strain genomes for metagenomic binning, comparative biology and taxonomic classification.</title>
        <authorList>
            <person name="Goeker M."/>
        </authorList>
    </citation>
    <scope>NUCLEOTIDE SEQUENCE [LARGE SCALE GENOMIC DNA]</scope>
    <source>
        <strain evidence="6 7">DSM 12121</strain>
    </source>
</reference>
<dbReference type="Gene3D" id="1.10.1400.10">
    <property type="match status" value="1"/>
</dbReference>
<keyword evidence="4" id="KW-0865">Zymogen</keyword>
<comment type="caution">
    <text evidence="6">The sequence shown here is derived from an EMBL/GenBank/DDBJ whole genome shotgun (WGS) entry which is preliminary data.</text>
</comment>
<dbReference type="PANTHER" id="PTHR34218:SF3">
    <property type="entry name" value="ACYL-HOMOSERINE LACTONE ACYLASE PVDQ"/>
    <property type="match status" value="1"/>
</dbReference>
<feature type="chain" id="PRO_5020320208" evidence="5">
    <location>
        <begin position="44"/>
        <end position="820"/>
    </location>
</feature>
<sequence>MSSAAVWPWRTHLRMRACSARFRGWPALALALLLGAPGGPATAAVEIRRTADGIPHILASGWRELGYGYGHAQAEDALCTLAEAFVTYRGQRSFHFGAKGRPARNSTFGRATNLELDFFFRSLVADEQVAAYRQHQPADLQALSEGFAAGYNAALRQLKAQQSAQRRACAGEPWVAEIGADDIYRRMYAAGLAGGYSRFIPQIVNARPPGGPDTGALADDVAERLAHAVGEMPGLGSNVIALGREASGEDAGVLFGNPHWFWGGPDRFYQAHLTIPGRLNVAGVSFLGVPVIVIGFNEHIAWSHTVSAARRFGLFELALDAADPTAYRYDGAVEKMQRRQVTVGVRQADGSIATVSRTLYRSRQGLLVDFGARSPAFAWGRERALALRDINAGNFRSFETFFRWNQAKSLDEFAAIQREEGGVPWVNTVAIGRGDGRVWFADIGAVPNVSDALRQRCAGALAPAFATLDRNAPLLDGSRSDCAWATEPAAPVAGSLPPARMPALFATDYVANMNDSYWLTRPVQPLEGYDRILGGEGEELSLRGQAGHALAGGLLRARAGSARELARMLRREVLDARVHSAIRFKQPLLAAACASPAVTVKRDLLSGEALASPAEVNTAPACRLLAGWQDKGGAEDRGSLLWDAWWARLRRIPAAEFYRVPFDRTRPLDTPAGPAAADPRVAEALGAAILAQRKAGLALDARRGSALTVATARGEVALFGGCDLQGYFTIACAGAASYRMNADSHGNSYLQVVRFVGEGAAGRGVEAHTLLPHGNDERALQGGPGAAPVLRYARQDWLRFPFTEAEIAADPALRRIRLHP</sequence>
<dbReference type="InterPro" id="IPR023343">
    <property type="entry name" value="Penicillin_amidase_dom1"/>
</dbReference>
<dbReference type="GO" id="GO:0016811">
    <property type="term" value="F:hydrolase activity, acting on carbon-nitrogen (but not peptide) bonds, in linear amides"/>
    <property type="evidence" value="ECO:0007669"/>
    <property type="project" value="InterPro"/>
</dbReference>
<organism evidence="6 7">
    <name type="scientific">Azoarcus indigens</name>
    <dbReference type="NCBI Taxonomy" id="29545"/>
    <lineage>
        <taxon>Bacteria</taxon>
        <taxon>Pseudomonadati</taxon>
        <taxon>Pseudomonadota</taxon>
        <taxon>Betaproteobacteria</taxon>
        <taxon>Rhodocyclales</taxon>
        <taxon>Zoogloeaceae</taxon>
        <taxon>Azoarcus</taxon>
    </lineage>
</organism>
<dbReference type="InterPro" id="IPR029055">
    <property type="entry name" value="Ntn_hydrolases_N"/>
</dbReference>
<dbReference type="AlphaFoldDB" id="A0A4R6DRP7"/>
<protein>
    <submittedName>
        <fullName evidence="6">Acyl-homoserine-lactone acylase</fullName>
    </submittedName>
</protein>
<keyword evidence="7" id="KW-1185">Reference proteome</keyword>
<dbReference type="SUPFAM" id="SSF56235">
    <property type="entry name" value="N-terminal nucleophile aminohydrolases (Ntn hydrolases)"/>
    <property type="match status" value="1"/>
</dbReference>
<dbReference type="InterPro" id="IPR002692">
    <property type="entry name" value="S45"/>
</dbReference>
<evidence type="ECO:0000256" key="4">
    <source>
        <dbReference type="ARBA" id="ARBA00023145"/>
    </source>
</evidence>
<dbReference type="Gene3D" id="2.30.120.10">
    <property type="match status" value="1"/>
</dbReference>
<feature type="signal peptide" evidence="5">
    <location>
        <begin position="1"/>
        <end position="43"/>
    </location>
</feature>
<evidence type="ECO:0000256" key="5">
    <source>
        <dbReference type="SAM" id="SignalP"/>
    </source>
</evidence>
<dbReference type="GO" id="GO:0017000">
    <property type="term" value="P:antibiotic biosynthetic process"/>
    <property type="evidence" value="ECO:0007669"/>
    <property type="project" value="InterPro"/>
</dbReference>
<proteinExistence type="inferred from homology"/>